<name>A0A6A4QEH0_LUPAL</name>
<evidence type="ECO:0000313" key="3">
    <source>
        <dbReference type="Proteomes" id="UP000447434"/>
    </source>
</evidence>
<proteinExistence type="predicted"/>
<gene>
    <name evidence="2" type="ORF">Lalb_Chr06g0171941</name>
</gene>
<keyword evidence="1" id="KW-0732">Signal</keyword>
<evidence type="ECO:0000256" key="1">
    <source>
        <dbReference type="SAM" id="SignalP"/>
    </source>
</evidence>
<dbReference type="EMBL" id="WOCE01000006">
    <property type="protein sequence ID" value="KAE9612337.1"/>
    <property type="molecule type" value="Genomic_DNA"/>
</dbReference>
<feature type="chain" id="PRO_5025512020" evidence="1">
    <location>
        <begin position="21"/>
        <end position="131"/>
    </location>
</feature>
<evidence type="ECO:0000313" key="2">
    <source>
        <dbReference type="EMBL" id="KAE9612337.1"/>
    </source>
</evidence>
<dbReference type="Proteomes" id="UP000447434">
    <property type="component" value="Chromosome 6"/>
</dbReference>
<comment type="caution">
    <text evidence="2">The sequence shown here is derived from an EMBL/GenBank/DDBJ whole genome shotgun (WGS) entry which is preliminary data.</text>
</comment>
<organism evidence="2 3">
    <name type="scientific">Lupinus albus</name>
    <name type="common">White lupine</name>
    <name type="synonym">Lupinus termis</name>
    <dbReference type="NCBI Taxonomy" id="3870"/>
    <lineage>
        <taxon>Eukaryota</taxon>
        <taxon>Viridiplantae</taxon>
        <taxon>Streptophyta</taxon>
        <taxon>Embryophyta</taxon>
        <taxon>Tracheophyta</taxon>
        <taxon>Spermatophyta</taxon>
        <taxon>Magnoliopsida</taxon>
        <taxon>eudicotyledons</taxon>
        <taxon>Gunneridae</taxon>
        <taxon>Pentapetalae</taxon>
        <taxon>rosids</taxon>
        <taxon>fabids</taxon>
        <taxon>Fabales</taxon>
        <taxon>Fabaceae</taxon>
        <taxon>Papilionoideae</taxon>
        <taxon>50 kb inversion clade</taxon>
        <taxon>genistoids sensu lato</taxon>
        <taxon>core genistoids</taxon>
        <taxon>Genisteae</taxon>
        <taxon>Lupinus</taxon>
    </lineage>
</organism>
<keyword evidence="3" id="KW-1185">Reference proteome</keyword>
<dbReference type="AlphaFoldDB" id="A0A6A4QEH0"/>
<protein>
    <submittedName>
        <fullName evidence="2">Uncharacterized protein</fullName>
    </submittedName>
</protein>
<reference evidence="3" key="1">
    <citation type="journal article" date="2020" name="Nat. Commun.">
        <title>Genome sequence of the cluster root forming white lupin.</title>
        <authorList>
            <person name="Hufnagel B."/>
            <person name="Marques A."/>
            <person name="Soriano A."/>
            <person name="Marques L."/>
            <person name="Divol F."/>
            <person name="Doumas P."/>
            <person name="Sallet E."/>
            <person name="Mancinotti D."/>
            <person name="Carrere S."/>
            <person name="Marande W."/>
            <person name="Arribat S."/>
            <person name="Keller J."/>
            <person name="Huneau C."/>
            <person name="Blein T."/>
            <person name="Aime D."/>
            <person name="Laguerre M."/>
            <person name="Taylor J."/>
            <person name="Schubert V."/>
            <person name="Nelson M."/>
            <person name="Geu-Flores F."/>
            <person name="Crespi M."/>
            <person name="Gallardo-Guerrero K."/>
            <person name="Delaux P.-M."/>
            <person name="Salse J."/>
            <person name="Berges H."/>
            <person name="Guyot R."/>
            <person name="Gouzy J."/>
            <person name="Peret B."/>
        </authorList>
    </citation>
    <scope>NUCLEOTIDE SEQUENCE [LARGE SCALE GENOMIC DNA]</scope>
    <source>
        <strain evidence="3">cv. Amiga</strain>
    </source>
</reference>
<feature type="signal peptide" evidence="1">
    <location>
        <begin position="1"/>
        <end position="20"/>
    </location>
</feature>
<sequence length="131" mass="14019">MRLLMMVAVGPAVACGNAWAVKVVVGEAVVIGEAAVATVQSFSDIDVVVLNDVVNDIGIVLDDASFVDNMEPKIYEIIVELMNNKVERVKNNSVGMVDNSVVVVVVVLGEVVLFAIVEKKDNEVCGCGVWW</sequence>
<accession>A0A6A4QEH0</accession>